<evidence type="ECO:0000256" key="1">
    <source>
        <dbReference type="SAM" id="SignalP"/>
    </source>
</evidence>
<dbReference type="CDD" id="cd08566">
    <property type="entry name" value="GDPD_AtGDE_like"/>
    <property type="match status" value="1"/>
</dbReference>
<feature type="signal peptide" evidence="1">
    <location>
        <begin position="1"/>
        <end position="24"/>
    </location>
</feature>
<feature type="chain" id="PRO_5040864421" evidence="1">
    <location>
        <begin position="25"/>
        <end position="316"/>
    </location>
</feature>
<proteinExistence type="predicted"/>
<dbReference type="EC" id="3.1.4.46" evidence="3"/>
<feature type="domain" description="GP-PDE" evidence="2">
    <location>
        <begin position="67"/>
        <end position="316"/>
    </location>
</feature>
<comment type="caution">
    <text evidence="3">The sequence shown here is derived from an EMBL/GenBank/DDBJ whole genome shotgun (WGS) entry which is preliminary data.</text>
</comment>
<dbReference type="PANTHER" id="PTHR46320:SF1">
    <property type="entry name" value="GLYCEROPHOSPHODIESTER PHOSPHODIESTERASE 1"/>
    <property type="match status" value="1"/>
</dbReference>
<dbReference type="GO" id="GO:0006644">
    <property type="term" value="P:phospholipid metabolic process"/>
    <property type="evidence" value="ECO:0007669"/>
    <property type="project" value="TreeGrafter"/>
</dbReference>
<dbReference type="AlphaFoldDB" id="A0A9X2TGC8"/>
<dbReference type="GO" id="GO:0070291">
    <property type="term" value="P:N-acylethanolamine metabolic process"/>
    <property type="evidence" value="ECO:0007669"/>
    <property type="project" value="TreeGrafter"/>
</dbReference>
<dbReference type="PROSITE" id="PS51257">
    <property type="entry name" value="PROKAR_LIPOPROTEIN"/>
    <property type="match status" value="1"/>
</dbReference>
<name>A0A9X2TGC8_9BACT</name>
<dbReference type="Proteomes" id="UP001155057">
    <property type="component" value="Unassembled WGS sequence"/>
</dbReference>
<dbReference type="InterPro" id="IPR017946">
    <property type="entry name" value="PLC-like_Pdiesterase_TIM-brl"/>
</dbReference>
<dbReference type="EMBL" id="JANUAE010000002">
    <property type="protein sequence ID" value="MCS3709076.1"/>
    <property type="molecule type" value="Genomic_DNA"/>
</dbReference>
<dbReference type="PROSITE" id="PS51704">
    <property type="entry name" value="GP_PDE"/>
    <property type="match status" value="1"/>
</dbReference>
<gene>
    <name evidence="3" type="ORF">GGP61_000671</name>
</gene>
<organism evidence="3 4">
    <name type="scientific">Salinibacter ruber</name>
    <dbReference type="NCBI Taxonomy" id="146919"/>
    <lineage>
        <taxon>Bacteria</taxon>
        <taxon>Pseudomonadati</taxon>
        <taxon>Rhodothermota</taxon>
        <taxon>Rhodothermia</taxon>
        <taxon>Rhodothermales</taxon>
        <taxon>Salinibacteraceae</taxon>
        <taxon>Salinibacter</taxon>
    </lineage>
</organism>
<dbReference type="GO" id="GO:0005886">
    <property type="term" value="C:plasma membrane"/>
    <property type="evidence" value="ECO:0007669"/>
    <property type="project" value="TreeGrafter"/>
</dbReference>
<dbReference type="GO" id="GO:0006580">
    <property type="term" value="P:ethanolamine metabolic process"/>
    <property type="evidence" value="ECO:0007669"/>
    <property type="project" value="TreeGrafter"/>
</dbReference>
<evidence type="ECO:0000313" key="4">
    <source>
        <dbReference type="Proteomes" id="UP001155057"/>
    </source>
</evidence>
<keyword evidence="3" id="KW-0378">Hydrolase</keyword>
<dbReference type="RefSeq" id="WP_259123364.1">
    <property type="nucleotide sequence ID" value="NZ_JANTZU010000003.1"/>
</dbReference>
<evidence type="ECO:0000313" key="3">
    <source>
        <dbReference type="EMBL" id="MCS3709076.1"/>
    </source>
</evidence>
<sequence length="316" mass="34306">MRDSPRPRPSAWLLLCTCFLGAFALGGCQSSGQETAGRTVAEPAPENYRDFQHADSLAAHLRSSPDPLVSAHRGGPDTGFPENALPTFRHALTHGPALLETDVRMTEDSVLVLMHDATLDRTTTGRDSVRAHTLEELRSLQLITDSGTQTRFEIPTLSEALAWADGRTALQLDVKDNVPRSRVAASLRQHDALDQALVITYTLEDARWYHQRLPNLILSVSAETSEEANALVRAVDPSRLLGWVGIGAVADGPAEVFSKNEVPVSVGTFGETDQQARSQGLIVYHRLFDRGVDVISTDETALASQAAATYDLQTSN</sequence>
<dbReference type="InterPro" id="IPR030395">
    <property type="entry name" value="GP_PDE_dom"/>
</dbReference>
<dbReference type="SUPFAM" id="SSF51695">
    <property type="entry name" value="PLC-like phosphodiesterases"/>
    <property type="match status" value="1"/>
</dbReference>
<dbReference type="GO" id="GO:0008889">
    <property type="term" value="F:glycerophosphodiester phosphodiesterase activity"/>
    <property type="evidence" value="ECO:0007669"/>
    <property type="project" value="UniProtKB-EC"/>
</dbReference>
<accession>A0A9X2TGC8</accession>
<dbReference type="Pfam" id="PF03009">
    <property type="entry name" value="GDPD"/>
    <property type="match status" value="1"/>
</dbReference>
<protein>
    <submittedName>
        <fullName evidence="3">Glycerophosphoryl diester phosphodiesterase</fullName>
        <ecNumber evidence="3">3.1.4.46</ecNumber>
    </submittedName>
</protein>
<dbReference type="PANTHER" id="PTHR46320">
    <property type="entry name" value="GLYCEROPHOSPHODIESTER PHOSPHODIESTERASE 1"/>
    <property type="match status" value="1"/>
</dbReference>
<evidence type="ECO:0000259" key="2">
    <source>
        <dbReference type="PROSITE" id="PS51704"/>
    </source>
</evidence>
<keyword evidence="1" id="KW-0732">Signal</keyword>
<reference evidence="3" key="1">
    <citation type="submission" date="2022-08" db="EMBL/GenBank/DDBJ databases">
        <title>Genomic Encyclopedia of Type Strains, Phase V (KMG-V): Genome sequencing to study the core and pangenomes of soil and plant-associated prokaryotes.</title>
        <authorList>
            <person name="Whitman W."/>
        </authorList>
    </citation>
    <scope>NUCLEOTIDE SEQUENCE</scope>
    <source>
        <strain evidence="3">SP3049</strain>
    </source>
</reference>
<dbReference type="Gene3D" id="3.20.20.190">
    <property type="entry name" value="Phosphatidylinositol (PI) phosphodiesterase"/>
    <property type="match status" value="1"/>
</dbReference>